<dbReference type="CDD" id="cd00038">
    <property type="entry name" value="CAP_ED"/>
    <property type="match status" value="1"/>
</dbReference>
<feature type="compositionally biased region" description="Polar residues" evidence="5">
    <location>
        <begin position="181"/>
        <end position="197"/>
    </location>
</feature>
<feature type="transmembrane region" description="Helical" evidence="6">
    <location>
        <begin position="378"/>
        <end position="400"/>
    </location>
</feature>
<dbReference type="InterPro" id="IPR014710">
    <property type="entry name" value="RmlC-like_jellyroll"/>
</dbReference>
<dbReference type="Gene3D" id="3.40.50.720">
    <property type="entry name" value="NAD(P)-binding Rossmann-like Domain"/>
    <property type="match status" value="1"/>
</dbReference>
<dbReference type="GO" id="GO:0016020">
    <property type="term" value="C:membrane"/>
    <property type="evidence" value="ECO:0007669"/>
    <property type="project" value="UniProtKB-SubCell"/>
</dbReference>
<sequence length="1298" mass="142980">MSAPTFGFSWARRSSSVNSRSDDRESHAGGPGQPQARTISGPADSRQFSSSSGSPAHREPTRSFIPGSVQDHLSPIDSASFARSVREDTAELAGYILADKQDKRGASFLTRPPSTSSLSYDYGVNDDPQYSSADTIEEVSEPPSPDGEISAVEDVGPSILTSMLRRSPPEALLPSTPIDDGTSNGRLRTPRSISTPSFHVDRTDSSPSGNETVSETTSLLGHKSHRSRSPDDLEDIESQKPRGRARYTRSSIKEEARKRIRGLGAAMNPRAWDKTTWEKAVMSPMRCLPAVIVGLLLNILDALSYGMILFPLGNPIFANLGPAGISIFYVSTIVAQLTFSLASTFKGGVGSELIEVVPFFHSMAATITAIVGEDKPDAVIATTITSFAISSMLTGIVFYLMGRFKLGYIIGFIPRHILIGCIGGVGWFLIATGFEVSARLGEFRYDRETARRLFEADTLPLWLIPLALAALLFGLQRKITSHSLSPEHLRQTGWIFEAPEAEQPWWYFWTLYKFELVHWGAIVDTLGAMFALTFFSLLHVPINVPALAQNTGEDNLKLDHELKLHGVSNFISGLVGSIQNYLVFANTIFFMRSGGDSRLAGFLLAALTFVVMTIGPATIGFIPVMMVGTLIFVLGFELLLDALVAPRRKLKWVEYLTIIVIVLTMGIYDFVVGIFVGMILAFVSAIFHASQVSAIRATYTGDQVGSMVRRNPSQHHYLQKVGTQTYVIKLSGFLFFGTIVGVEEKIRELISDDAFQQRPISYMILDLRHVTGIDFSAAEGFKTISRLLHGKGVNLLISGKDADSSVGLDLRAVGLGSDDIDVKFMPDLNSALESSENEQLKTFYANQEALRVIRPSPSKNLDVPNNGSVAQAFDLLSQSPRRHHLQEAARNVLTQQEIRRTTRWQSISEPLRLMLQVFHNVSKKNEDFWFRAKPYFTRKEFAAGMVLYHRGEEANGFYLLESGELHAEYETPQGHLSEPIVQGTTCGELPFFSETTRTATVRAVKDCVVWVMDTVSWNRLQEEEKDVAQELLRVSILPKRPALLAIGKAVLIASASSGIRQATARAFLEAGCERLALMSRRVAILSPLVSELKAQYPKSQIVTLIADIQDAPALEAAFTSAKDTFGVASSRCAIISNIYEFLVSAYAISKLALVKLMGYFGTENHALRVVIVHPGIVLSTESRQKMAEQSGLAWPGDDSKPNAFLLPYIPSPPSRFFIVCLFGAEWYIVKFHSLASTVCHLVNLPAHFLVWAASGEAKFLKNKFVWTNWDVDEMKAREEIAGSPEVMVGLNGFPRNIE</sequence>
<dbReference type="PANTHER" id="PTHR43310:SF4">
    <property type="entry name" value="AFR304WP"/>
    <property type="match status" value="1"/>
</dbReference>
<evidence type="ECO:0000259" key="7">
    <source>
        <dbReference type="PROSITE" id="PS50042"/>
    </source>
</evidence>
<evidence type="ECO:0008006" key="11">
    <source>
        <dbReference type="Google" id="ProtNLM"/>
    </source>
</evidence>
<dbReference type="FunCoup" id="A0A7C8MZI9">
    <property type="interactions" value="8"/>
</dbReference>
<dbReference type="PROSITE" id="PS50801">
    <property type="entry name" value="STAS"/>
    <property type="match status" value="1"/>
</dbReference>
<dbReference type="InterPro" id="IPR036513">
    <property type="entry name" value="STAS_dom_sf"/>
</dbReference>
<dbReference type="CDD" id="cd07042">
    <property type="entry name" value="STAS_SulP_like_sulfate_transporter"/>
    <property type="match status" value="1"/>
</dbReference>
<feature type="domain" description="Cyclic nucleotide-binding" evidence="7">
    <location>
        <begin position="939"/>
        <end position="1020"/>
    </location>
</feature>
<evidence type="ECO:0000256" key="5">
    <source>
        <dbReference type="SAM" id="MobiDB-lite"/>
    </source>
</evidence>
<dbReference type="InterPro" id="IPR002347">
    <property type="entry name" value="SDR_fam"/>
</dbReference>
<gene>
    <name evidence="9" type="ORF">GQX73_g10758</name>
</gene>
<dbReference type="EMBL" id="WUBL01000271">
    <property type="protein sequence ID" value="KAF2962817.1"/>
    <property type="molecule type" value="Genomic_DNA"/>
</dbReference>
<feature type="region of interest" description="Disordered" evidence="5">
    <location>
        <begin position="101"/>
        <end position="251"/>
    </location>
</feature>
<keyword evidence="10" id="KW-1185">Reference proteome</keyword>
<evidence type="ECO:0000256" key="3">
    <source>
        <dbReference type="ARBA" id="ARBA00022989"/>
    </source>
</evidence>
<name>A0A7C8MZI9_9PEZI</name>
<dbReference type="Pfam" id="PF00106">
    <property type="entry name" value="adh_short"/>
    <property type="match status" value="1"/>
</dbReference>
<dbReference type="InterPro" id="IPR052706">
    <property type="entry name" value="Membrane-Transporter-like"/>
</dbReference>
<dbReference type="SUPFAM" id="SSF52091">
    <property type="entry name" value="SpoIIaa-like"/>
    <property type="match status" value="1"/>
</dbReference>
<dbReference type="SUPFAM" id="SSF51735">
    <property type="entry name" value="NAD(P)-binding Rossmann-fold domains"/>
    <property type="match status" value="1"/>
</dbReference>
<dbReference type="InterPro" id="IPR002645">
    <property type="entry name" value="STAS_dom"/>
</dbReference>
<comment type="subcellular location">
    <subcellularLocation>
        <location evidence="1">Membrane</location>
        <topology evidence="1">Multi-pass membrane protein</topology>
    </subcellularLocation>
</comment>
<dbReference type="PROSITE" id="PS50042">
    <property type="entry name" value="CNMP_BINDING_3"/>
    <property type="match status" value="1"/>
</dbReference>
<evidence type="ECO:0000313" key="10">
    <source>
        <dbReference type="Proteomes" id="UP000481858"/>
    </source>
</evidence>
<reference evidence="9 10" key="1">
    <citation type="submission" date="2019-12" db="EMBL/GenBank/DDBJ databases">
        <title>Draft genome sequence of the ascomycete Xylaria multiplex DSM 110363.</title>
        <authorList>
            <person name="Buettner E."/>
            <person name="Kellner H."/>
        </authorList>
    </citation>
    <scope>NUCLEOTIDE SEQUENCE [LARGE SCALE GENOMIC DNA]</scope>
    <source>
        <strain evidence="9 10">DSM 110363</strain>
    </source>
</reference>
<dbReference type="Pfam" id="PF00916">
    <property type="entry name" value="Sulfate_transp"/>
    <property type="match status" value="2"/>
</dbReference>
<feature type="transmembrane region" description="Helical" evidence="6">
    <location>
        <begin position="316"/>
        <end position="341"/>
    </location>
</feature>
<dbReference type="Proteomes" id="UP000481858">
    <property type="component" value="Unassembled WGS sequence"/>
</dbReference>
<feature type="transmembrane region" description="Helical" evidence="6">
    <location>
        <begin position="570"/>
        <end position="590"/>
    </location>
</feature>
<feature type="transmembrane region" description="Helical" evidence="6">
    <location>
        <begin position="459"/>
        <end position="475"/>
    </location>
</feature>
<dbReference type="Pfam" id="PF00027">
    <property type="entry name" value="cNMP_binding"/>
    <property type="match status" value="1"/>
</dbReference>
<evidence type="ECO:0000313" key="9">
    <source>
        <dbReference type="EMBL" id="KAF2962817.1"/>
    </source>
</evidence>
<keyword evidence="3 6" id="KW-1133">Transmembrane helix</keyword>
<feature type="transmembrane region" description="Helical" evidence="6">
    <location>
        <begin position="287"/>
        <end position="310"/>
    </location>
</feature>
<feature type="transmembrane region" description="Helical" evidence="6">
    <location>
        <begin position="599"/>
        <end position="619"/>
    </location>
</feature>
<protein>
    <recommendedName>
        <fullName evidence="11">STAS domain-containing protein</fullName>
    </recommendedName>
</protein>
<evidence type="ECO:0000259" key="8">
    <source>
        <dbReference type="PROSITE" id="PS50801"/>
    </source>
</evidence>
<dbReference type="InParanoid" id="A0A7C8MZI9"/>
<dbReference type="InterPro" id="IPR036291">
    <property type="entry name" value="NAD(P)-bd_dom_sf"/>
</dbReference>
<evidence type="ECO:0000256" key="1">
    <source>
        <dbReference type="ARBA" id="ARBA00004141"/>
    </source>
</evidence>
<accession>A0A7C8MZI9</accession>
<feature type="region of interest" description="Disordered" evidence="5">
    <location>
        <begin position="1"/>
        <end position="73"/>
    </location>
</feature>
<feature type="domain" description="STAS" evidence="8">
    <location>
        <begin position="727"/>
        <end position="835"/>
    </location>
</feature>
<dbReference type="Gene3D" id="2.60.120.10">
    <property type="entry name" value="Jelly Rolls"/>
    <property type="match status" value="1"/>
</dbReference>
<feature type="transmembrane region" description="Helical" evidence="6">
    <location>
        <begin position="412"/>
        <end position="434"/>
    </location>
</feature>
<keyword evidence="2 6" id="KW-0812">Transmembrane</keyword>
<dbReference type="SMART" id="SM00100">
    <property type="entry name" value="cNMP"/>
    <property type="match status" value="1"/>
</dbReference>
<evidence type="ECO:0000256" key="2">
    <source>
        <dbReference type="ARBA" id="ARBA00022692"/>
    </source>
</evidence>
<feature type="transmembrane region" description="Helical" evidence="6">
    <location>
        <begin position="656"/>
        <end position="687"/>
    </location>
</feature>
<dbReference type="Pfam" id="PF01740">
    <property type="entry name" value="STAS"/>
    <property type="match status" value="1"/>
</dbReference>
<comment type="caution">
    <text evidence="9">The sequence shown here is derived from an EMBL/GenBank/DDBJ whole genome shotgun (WGS) entry which is preliminary data.</text>
</comment>
<feature type="transmembrane region" description="Helical" evidence="6">
    <location>
        <begin position="625"/>
        <end position="644"/>
    </location>
</feature>
<feature type="compositionally biased region" description="Low complexity" evidence="5">
    <location>
        <begin position="9"/>
        <end position="19"/>
    </location>
</feature>
<dbReference type="SUPFAM" id="SSF51206">
    <property type="entry name" value="cAMP-binding domain-like"/>
    <property type="match status" value="1"/>
</dbReference>
<proteinExistence type="predicted"/>
<dbReference type="Gene3D" id="3.30.750.24">
    <property type="entry name" value="STAS domain"/>
    <property type="match status" value="1"/>
</dbReference>
<feature type="transmembrane region" description="Helical" evidence="6">
    <location>
        <begin position="516"/>
        <end position="538"/>
    </location>
</feature>
<feature type="compositionally biased region" description="Polar residues" evidence="5">
    <location>
        <begin position="205"/>
        <end position="219"/>
    </location>
</feature>
<dbReference type="OrthoDB" id="409725at2759"/>
<dbReference type="PANTHER" id="PTHR43310">
    <property type="entry name" value="SULFATE TRANSPORTER YBAR-RELATED"/>
    <property type="match status" value="1"/>
</dbReference>
<dbReference type="InterPro" id="IPR018490">
    <property type="entry name" value="cNMP-bd_dom_sf"/>
</dbReference>
<dbReference type="InterPro" id="IPR011547">
    <property type="entry name" value="SLC26A/SulP_dom"/>
</dbReference>
<organism evidence="9 10">
    <name type="scientific">Xylaria multiplex</name>
    <dbReference type="NCBI Taxonomy" id="323545"/>
    <lineage>
        <taxon>Eukaryota</taxon>
        <taxon>Fungi</taxon>
        <taxon>Dikarya</taxon>
        <taxon>Ascomycota</taxon>
        <taxon>Pezizomycotina</taxon>
        <taxon>Sordariomycetes</taxon>
        <taxon>Xylariomycetidae</taxon>
        <taxon>Xylariales</taxon>
        <taxon>Xylariaceae</taxon>
        <taxon>Xylaria</taxon>
    </lineage>
</organism>
<keyword evidence="4 6" id="KW-0472">Membrane</keyword>
<evidence type="ECO:0000256" key="4">
    <source>
        <dbReference type="ARBA" id="ARBA00023136"/>
    </source>
</evidence>
<evidence type="ECO:0000256" key="6">
    <source>
        <dbReference type="SAM" id="Phobius"/>
    </source>
</evidence>
<dbReference type="InterPro" id="IPR000595">
    <property type="entry name" value="cNMP-bd_dom"/>
</dbReference>